<feature type="transmembrane region" description="Helical" evidence="6">
    <location>
        <begin position="159"/>
        <end position="180"/>
    </location>
</feature>
<organism evidence="8 9">
    <name type="scientific">Stylosanthes scabra</name>
    <dbReference type="NCBI Taxonomy" id="79078"/>
    <lineage>
        <taxon>Eukaryota</taxon>
        <taxon>Viridiplantae</taxon>
        <taxon>Streptophyta</taxon>
        <taxon>Embryophyta</taxon>
        <taxon>Tracheophyta</taxon>
        <taxon>Spermatophyta</taxon>
        <taxon>Magnoliopsida</taxon>
        <taxon>eudicotyledons</taxon>
        <taxon>Gunneridae</taxon>
        <taxon>Pentapetalae</taxon>
        <taxon>rosids</taxon>
        <taxon>fabids</taxon>
        <taxon>Fabales</taxon>
        <taxon>Fabaceae</taxon>
        <taxon>Papilionoideae</taxon>
        <taxon>50 kb inversion clade</taxon>
        <taxon>dalbergioids sensu lato</taxon>
        <taxon>Dalbergieae</taxon>
        <taxon>Pterocarpus clade</taxon>
        <taxon>Stylosanthes</taxon>
    </lineage>
</organism>
<keyword evidence="3" id="KW-0547">Nucleotide-binding</keyword>
<evidence type="ECO:0000313" key="8">
    <source>
        <dbReference type="EMBL" id="MED6204997.1"/>
    </source>
</evidence>
<evidence type="ECO:0000256" key="3">
    <source>
        <dbReference type="ARBA" id="ARBA00022741"/>
    </source>
</evidence>
<dbReference type="PANTHER" id="PTHR27002:SF798">
    <property type="entry name" value="S-LOCUS LECTIN KINASE FAMILY PROTEIN"/>
    <property type="match status" value="1"/>
</dbReference>
<comment type="caution">
    <text evidence="8">The sequence shown here is derived from an EMBL/GenBank/DDBJ whole genome shotgun (WGS) entry which is preliminary data.</text>
</comment>
<feature type="domain" description="Protein kinase" evidence="7">
    <location>
        <begin position="230"/>
        <end position="504"/>
    </location>
</feature>
<sequence>MVPYPLRTGPNCGDPIYFNFTCNNSTGTLIFSTTTSIGTHHVVTNMDVDSRTFDIKVDPSTTYCGHERFVSGTNKTLQIQFPYKVTNACLAQDEVQVTWLPPREPICTDSVDCEGWKHSRCKRTRNEKRCICDTDYHWDGVSLQCIEGSEGISKTHIPLILGVTFSIVVVLASAITFVLWKRKIIPRKDKVNNKRYREHLKDWKLGEQDNEGIEVPYFDFESILAATENFSHANKLGQGGYGPVYKGKLQSGEVVAIKRLSHVSSQGLEEFKNEVVLIAKLQHRNLVRLRGYCIDENEKILLYEYMHNKSLDSLIFDPAKSPLLDWKMRFDIVLGVARGMLYLHQDSRLRVIHRDLKTSNILLDEEMQPKISDFGLAKIVGGKETEANTERVVGTYGYISPDGLFSTKSDVFSFGIVVLEIISGKKNKGFYQSNEFSSLMGYTWKLLTEDKLLELMDISVKESCNPNEFMRCAQIGLLCVQNDPHDRPSMSDIVILLVSENATIPYPKQPTYFGSRGLVSTTTKPEISMLFDTTSTIQQGR</sequence>
<keyword evidence="6" id="KW-1133">Transmembrane helix</keyword>
<keyword evidence="6" id="KW-0812">Transmembrane</keyword>
<dbReference type="InterPro" id="IPR000719">
    <property type="entry name" value="Prot_kinase_dom"/>
</dbReference>
<dbReference type="Proteomes" id="UP001341840">
    <property type="component" value="Unassembled WGS sequence"/>
</dbReference>
<dbReference type="SUPFAM" id="SSF56112">
    <property type="entry name" value="Protein kinase-like (PK-like)"/>
    <property type="match status" value="1"/>
</dbReference>
<proteinExistence type="predicted"/>
<dbReference type="SMART" id="SM00220">
    <property type="entry name" value="S_TKc"/>
    <property type="match status" value="1"/>
</dbReference>
<dbReference type="Pfam" id="PF00069">
    <property type="entry name" value="Pkinase"/>
    <property type="match status" value="1"/>
</dbReference>
<dbReference type="PANTHER" id="PTHR27002">
    <property type="entry name" value="RECEPTOR-LIKE SERINE/THREONINE-PROTEIN KINASE SD1-8"/>
    <property type="match status" value="1"/>
</dbReference>
<dbReference type="Gene3D" id="1.10.510.10">
    <property type="entry name" value="Transferase(Phosphotransferase) domain 1"/>
    <property type="match status" value="1"/>
</dbReference>
<dbReference type="InterPro" id="IPR008271">
    <property type="entry name" value="Ser/Thr_kinase_AS"/>
</dbReference>
<keyword evidence="6" id="KW-0472">Membrane</keyword>
<keyword evidence="9" id="KW-1185">Reference proteome</keyword>
<dbReference type="PROSITE" id="PS50011">
    <property type="entry name" value="PROTEIN_KINASE_DOM"/>
    <property type="match status" value="1"/>
</dbReference>
<evidence type="ECO:0000256" key="5">
    <source>
        <dbReference type="ARBA" id="ARBA00022840"/>
    </source>
</evidence>
<dbReference type="InterPro" id="IPR011009">
    <property type="entry name" value="Kinase-like_dom_sf"/>
</dbReference>
<dbReference type="PROSITE" id="PS00108">
    <property type="entry name" value="PROTEIN_KINASE_ST"/>
    <property type="match status" value="1"/>
</dbReference>
<evidence type="ECO:0000256" key="2">
    <source>
        <dbReference type="ARBA" id="ARBA00022679"/>
    </source>
</evidence>
<dbReference type="EMBL" id="JASCZI010241692">
    <property type="protein sequence ID" value="MED6204997.1"/>
    <property type="molecule type" value="Genomic_DNA"/>
</dbReference>
<evidence type="ECO:0000256" key="4">
    <source>
        <dbReference type="ARBA" id="ARBA00022777"/>
    </source>
</evidence>
<name>A0ABU6Y4P3_9FABA</name>
<evidence type="ECO:0000313" key="9">
    <source>
        <dbReference type="Proteomes" id="UP001341840"/>
    </source>
</evidence>
<keyword evidence="2" id="KW-0808">Transferase</keyword>
<evidence type="ECO:0000259" key="7">
    <source>
        <dbReference type="PROSITE" id="PS50011"/>
    </source>
</evidence>
<gene>
    <name evidence="8" type="ORF">PIB30_013993</name>
</gene>
<reference evidence="8 9" key="1">
    <citation type="journal article" date="2023" name="Plants (Basel)">
        <title>Bridging the Gap: Combining Genomics and Transcriptomics Approaches to Understand Stylosanthes scabra, an Orphan Legume from the Brazilian Caatinga.</title>
        <authorList>
            <person name="Ferreira-Neto J.R.C."/>
            <person name="da Silva M.D."/>
            <person name="Binneck E."/>
            <person name="de Melo N.F."/>
            <person name="da Silva R.H."/>
            <person name="de Melo A.L.T.M."/>
            <person name="Pandolfi V."/>
            <person name="Bustamante F.O."/>
            <person name="Brasileiro-Vidal A.C."/>
            <person name="Benko-Iseppon A.M."/>
        </authorList>
    </citation>
    <scope>NUCLEOTIDE SEQUENCE [LARGE SCALE GENOMIC DNA]</scope>
    <source>
        <tissue evidence="8">Leaves</tissue>
    </source>
</reference>
<dbReference type="Gene3D" id="3.30.200.20">
    <property type="entry name" value="Phosphorylase Kinase, domain 1"/>
    <property type="match status" value="1"/>
</dbReference>
<evidence type="ECO:0000256" key="6">
    <source>
        <dbReference type="SAM" id="Phobius"/>
    </source>
</evidence>
<dbReference type="CDD" id="cd14066">
    <property type="entry name" value="STKc_IRAK"/>
    <property type="match status" value="1"/>
</dbReference>
<evidence type="ECO:0000256" key="1">
    <source>
        <dbReference type="ARBA" id="ARBA00022527"/>
    </source>
</evidence>
<keyword evidence="5" id="KW-0067">ATP-binding</keyword>
<keyword evidence="4" id="KW-0418">Kinase</keyword>
<protein>
    <recommendedName>
        <fullName evidence="7">Protein kinase domain-containing protein</fullName>
    </recommendedName>
</protein>
<accession>A0ABU6Y4P3</accession>
<keyword evidence="1" id="KW-0723">Serine/threonine-protein kinase</keyword>